<dbReference type="Proteomes" id="UP001158576">
    <property type="component" value="Chromosome PAR"/>
</dbReference>
<evidence type="ECO:0000256" key="4">
    <source>
        <dbReference type="ARBA" id="ARBA00022692"/>
    </source>
</evidence>
<keyword evidence="4 8" id="KW-0812">Transmembrane</keyword>
<keyword evidence="6 8" id="KW-0472">Membrane</keyword>
<protein>
    <recommendedName>
        <fullName evidence="3 7">ER membrane protein complex subunit 3</fullName>
    </recommendedName>
</protein>
<evidence type="ECO:0000256" key="7">
    <source>
        <dbReference type="PIRNR" id="PIRNR010045"/>
    </source>
</evidence>
<dbReference type="SMART" id="SM01415">
    <property type="entry name" value="DUF106"/>
    <property type="match status" value="1"/>
</dbReference>
<evidence type="ECO:0000256" key="6">
    <source>
        <dbReference type="ARBA" id="ARBA00023136"/>
    </source>
</evidence>
<evidence type="ECO:0000313" key="10">
    <source>
        <dbReference type="Proteomes" id="UP001158576"/>
    </source>
</evidence>
<reference evidence="9 10" key="1">
    <citation type="submission" date="2021-04" db="EMBL/GenBank/DDBJ databases">
        <authorList>
            <person name="Bliznina A."/>
        </authorList>
    </citation>
    <scope>NUCLEOTIDE SEQUENCE [LARGE SCALE GENOMIC DNA]</scope>
</reference>
<feature type="transmembrane region" description="Helical" evidence="8">
    <location>
        <begin position="12"/>
        <end position="30"/>
    </location>
</feature>
<proteinExistence type="inferred from homology"/>
<keyword evidence="5 8" id="KW-1133">Transmembrane helix</keyword>
<comment type="similarity">
    <text evidence="2 7">Belongs to the EMC3 family.</text>
</comment>
<sequence>MIRDAITLDPQIRYWVIAPILIITFLFGLIRHYLMIILKNGPSQGSLDSVKTMQTLRRSALLRENGHFLPANSFEIRKRHLIGEQGALTIGKDTEGAVKNPMQDPSMMGDQLKGQMTNMLPMIVIGGWVSYAFSGFLAARVPFPLTLRFKQLMQRGIDLSSLDASWISSMSWYFIGAFGMRGVYELVLGEDNQADQARAMQQQMPGGVGGQIQDEQKAFKAEWEALKITNYKNALENVEKMLLQT</sequence>
<dbReference type="Pfam" id="PF01956">
    <property type="entry name" value="EMC3_TMCO1"/>
    <property type="match status" value="1"/>
</dbReference>
<dbReference type="EMBL" id="OU015568">
    <property type="protein sequence ID" value="CAG5085134.1"/>
    <property type="molecule type" value="Genomic_DNA"/>
</dbReference>
<keyword evidence="10" id="KW-1185">Reference proteome</keyword>
<evidence type="ECO:0000313" key="9">
    <source>
        <dbReference type="EMBL" id="CAG5085134.1"/>
    </source>
</evidence>
<comment type="subcellular location">
    <subcellularLocation>
        <location evidence="1">Membrane</location>
        <topology evidence="1">Multi-pass membrane protein</topology>
    </subcellularLocation>
</comment>
<dbReference type="PANTHER" id="PTHR13116:SF5">
    <property type="entry name" value="ER MEMBRANE PROTEIN COMPLEX SUBUNIT 3"/>
    <property type="match status" value="1"/>
</dbReference>
<dbReference type="InterPro" id="IPR002809">
    <property type="entry name" value="EMC3/TMCO1"/>
</dbReference>
<dbReference type="PIRSF" id="PIRSF010045">
    <property type="entry name" value="DUF850_TM_euk"/>
    <property type="match status" value="1"/>
</dbReference>
<gene>
    <name evidence="9" type="ORF">OKIOD_LOCUS2375</name>
</gene>
<accession>A0ABN7RSX2</accession>
<evidence type="ECO:0000256" key="1">
    <source>
        <dbReference type="ARBA" id="ARBA00004141"/>
    </source>
</evidence>
<evidence type="ECO:0000256" key="8">
    <source>
        <dbReference type="SAM" id="Phobius"/>
    </source>
</evidence>
<evidence type="ECO:0000256" key="3">
    <source>
        <dbReference type="ARBA" id="ARBA00020822"/>
    </source>
</evidence>
<evidence type="ECO:0000256" key="2">
    <source>
        <dbReference type="ARBA" id="ARBA00005376"/>
    </source>
</evidence>
<dbReference type="PANTHER" id="PTHR13116">
    <property type="entry name" value="ER MEMBRANE PROTEIN COMPLEX SUBUNIT 3"/>
    <property type="match status" value="1"/>
</dbReference>
<organism evidence="9 10">
    <name type="scientific">Oikopleura dioica</name>
    <name type="common">Tunicate</name>
    <dbReference type="NCBI Taxonomy" id="34765"/>
    <lineage>
        <taxon>Eukaryota</taxon>
        <taxon>Metazoa</taxon>
        <taxon>Chordata</taxon>
        <taxon>Tunicata</taxon>
        <taxon>Appendicularia</taxon>
        <taxon>Copelata</taxon>
        <taxon>Oikopleuridae</taxon>
        <taxon>Oikopleura</taxon>
    </lineage>
</organism>
<evidence type="ECO:0000256" key="5">
    <source>
        <dbReference type="ARBA" id="ARBA00022989"/>
    </source>
</evidence>
<name>A0ABN7RSX2_OIKDI</name>
<dbReference type="InterPro" id="IPR008568">
    <property type="entry name" value="EMC3"/>
</dbReference>
<feature type="transmembrane region" description="Helical" evidence="8">
    <location>
        <begin position="119"/>
        <end position="139"/>
    </location>
</feature>